<dbReference type="FunFam" id="3.40.50.300:FF:000006">
    <property type="entry name" value="DNA-binding transcriptional regulator NtrC"/>
    <property type="match status" value="1"/>
</dbReference>
<gene>
    <name evidence="8" type="ORF">NP554_15875</name>
</gene>
<dbReference type="GO" id="GO:0006355">
    <property type="term" value="P:regulation of DNA-templated transcription"/>
    <property type="evidence" value="ECO:0007669"/>
    <property type="project" value="InterPro"/>
</dbReference>
<feature type="region of interest" description="Disordered" evidence="6">
    <location>
        <begin position="1"/>
        <end position="25"/>
    </location>
</feature>
<dbReference type="SMART" id="SM00382">
    <property type="entry name" value="AAA"/>
    <property type="match status" value="1"/>
</dbReference>
<accession>A0A9X4HY09</accession>
<dbReference type="Pfam" id="PF25601">
    <property type="entry name" value="AAA_lid_14"/>
    <property type="match status" value="1"/>
</dbReference>
<proteinExistence type="predicted"/>
<dbReference type="PANTHER" id="PTHR32071">
    <property type="entry name" value="TRANSCRIPTIONAL REGULATORY PROTEIN"/>
    <property type="match status" value="1"/>
</dbReference>
<organism evidence="8 9">
    <name type="scientific">Pseudomonas asiatica</name>
    <dbReference type="NCBI Taxonomy" id="2219225"/>
    <lineage>
        <taxon>Bacteria</taxon>
        <taxon>Pseudomonadati</taxon>
        <taxon>Pseudomonadota</taxon>
        <taxon>Gammaproteobacteria</taxon>
        <taxon>Pseudomonadales</taxon>
        <taxon>Pseudomonadaceae</taxon>
        <taxon>Pseudomonas</taxon>
    </lineage>
</organism>
<keyword evidence="5" id="KW-0804">Transcription</keyword>
<dbReference type="Gene3D" id="3.40.50.300">
    <property type="entry name" value="P-loop containing nucleotide triphosphate hydrolases"/>
    <property type="match status" value="1"/>
</dbReference>
<evidence type="ECO:0000313" key="9">
    <source>
        <dbReference type="Proteomes" id="UP001150728"/>
    </source>
</evidence>
<dbReference type="InterPro" id="IPR003593">
    <property type="entry name" value="AAA+_ATPase"/>
</dbReference>
<keyword evidence="2" id="KW-0067">ATP-binding</keyword>
<dbReference type="PROSITE" id="PS50045">
    <property type="entry name" value="SIGMA54_INTERACT_4"/>
    <property type="match status" value="1"/>
</dbReference>
<dbReference type="SUPFAM" id="SSF55781">
    <property type="entry name" value="GAF domain-like"/>
    <property type="match status" value="1"/>
</dbReference>
<dbReference type="GO" id="GO:0005524">
    <property type="term" value="F:ATP binding"/>
    <property type="evidence" value="ECO:0007669"/>
    <property type="project" value="UniProtKB-KW"/>
</dbReference>
<dbReference type="Pfam" id="PF02954">
    <property type="entry name" value="HTH_8"/>
    <property type="match status" value="1"/>
</dbReference>
<protein>
    <submittedName>
        <fullName evidence="8">Sigma-54-dependent Fis family transcriptional regulator</fullName>
    </submittedName>
</protein>
<dbReference type="InterPro" id="IPR035965">
    <property type="entry name" value="PAS-like_dom_sf"/>
</dbReference>
<dbReference type="InterPro" id="IPR003018">
    <property type="entry name" value="GAF"/>
</dbReference>
<dbReference type="InterPro" id="IPR027417">
    <property type="entry name" value="P-loop_NTPase"/>
</dbReference>
<keyword evidence="1" id="KW-0547">Nucleotide-binding</keyword>
<evidence type="ECO:0000256" key="3">
    <source>
        <dbReference type="ARBA" id="ARBA00023015"/>
    </source>
</evidence>
<dbReference type="InterPro" id="IPR002078">
    <property type="entry name" value="Sigma_54_int"/>
</dbReference>
<dbReference type="Proteomes" id="UP001150728">
    <property type="component" value="Unassembled WGS sequence"/>
</dbReference>
<dbReference type="PRINTS" id="PR01590">
    <property type="entry name" value="HTHFIS"/>
</dbReference>
<dbReference type="InterPro" id="IPR009057">
    <property type="entry name" value="Homeodomain-like_sf"/>
</dbReference>
<dbReference type="EMBL" id="JANIAM010000012">
    <property type="protein sequence ID" value="MDD2113255.1"/>
    <property type="molecule type" value="Genomic_DNA"/>
</dbReference>
<evidence type="ECO:0000256" key="4">
    <source>
        <dbReference type="ARBA" id="ARBA00023125"/>
    </source>
</evidence>
<dbReference type="AlphaFoldDB" id="A0A9X4HY09"/>
<dbReference type="Gene3D" id="3.30.450.40">
    <property type="match status" value="1"/>
</dbReference>
<dbReference type="RefSeq" id="WP_137162898.1">
    <property type="nucleotide sequence ID" value="NZ_CP128558.1"/>
</dbReference>
<dbReference type="InterPro" id="IPR029016">
    <property type="entry name" value="GAF-like_dom_sf"/>
</dbReference>
<dbReference type="SUPFAM" id="SSF46689">
    <property type="entry name" value="Homeodomain-like"/>
    <property type="match status" value="1"/>
</dbReference>
<sequence length="662" mass="73430">MQSNHFSRHAQQVHTVAHGGAGEGGSDPSIARSWLRCLEDYHLDPSVIEAPVVLEHGRLLESRERLRQVLQIADHEMNSLHQQLSGAGHAVLLTDARGVILNCVSAPTERRSFERAGLWLGADWSEAREGTNGIGTCLVERQALTIHQNEHFRGRHTGLTCSASPVFDPHGELLAVLDVSSARPDVSRQSQFHTMALVNLSAKMIESCYFLRHFEQQWLLRFHLQAESVGLFSEGLLAFDGDGRICAANQSALNLLGTVRGGVLGKPLERFFACSHDELFSRATPGGSTAWPLHTLDGRQVFASLRGQARAPVWSVPAAQPRPAREVEPLICLLDPALQNDFRRSVRVFERDVPLLLRGETGCGKEAFAQAVHQASERRSKPFVAINCASIPESLIESELFGYRGGSFTGARKEGMRGKLLQADGGTLLLDEIGDMPLALQTRLLRVLEERQVVPIGGEPQAVDVRIVSATHRDLLERVEQGSFREDLYYRLNGLEVALPAVRERSDKAQLLDFLLRQEAQGEPIDIEPRARQALLDFAWPGNVRQMRNVLRTLVALCEDSRIMFPDLPAILRNGTVPVGAALCRERAAERPQGPSRADQFAGAASQPDRDTRPLLQDAERQALLETLEAKHWHLTRVAEHLGISRNTLYRKLRKHGITRAD</sequence>
<dbReference type="Pfam" id="PF13426">
    <property type="entry name" value="PAS_9"/>
    <property type="match status" value="1"/>
</dbReference>
<dbReference type="Pfam" id="PF00158">
    <property type="entry name" value="Sigma54_activat"/>
    <property type="match status" value="1"/>
</dbReference>
<dbReference type="PROSITE" id="PS00676">
    <property type="entry name" value="SIGMA54_INTERACT_2"/>
    <property type="match status" value="1"/>
</dbReference>
<dbReference type="InterPro" id="IPR000014">
    <property type="entry name" value="PAS"/>
</dbReference>
<dbReference type="Gene3D" id="1.10.10.60">
    <property type="entry name" value="Homeodomain-like"/>
    <property type="match status" value="1"/>
</dbReference>
<evidence type="ECO:0000256" key="2">
    <source>
        <dbReference type="ARBA" id="ARBA00022840"/>
    </source>
</evidence>
<dbReference type="PANTHER" id="PTHR32071:SF77">
    <property type="entry name" value="TRANSCRIPTIONAL REGULATORY PROTEIN"/>
    <property type="match status" value="1"/>
</dbReference>
<feature type="region of interest" description="Disordered" evidence="6">
    <location>
        <begin position="588"/>
        <end position="613"/>
    </location>
</feature>
<evidence type="ECO:0000313" key="8">
    <source>
        <dbReference type="EMBL" id="MDD2113255.1"/>
    </source>
</evidence>
<evidence type="ECO:0000256" key="5">
    <source>
        <dbReference type="ARBA" id="ARBA00023163"/>
    </source>
</evidence>
<dbReference type="InterPro" id="IPR025943">
    <property type="entry name" value="Sigma_54_int_dom_ATP-bd_2"/>
</dbReference>
<keyword evidence="4" id="KW-0238">DNA-binding</keyword>
<reference evidence="8" key="1">
    <citation type="submission" date="2022-07" db="EMBL/GenBank/DDBJ databases">
        <title>Multi-strain Analysis of Pseudomonas putida Reveals Metabolic and Genetic Diversity.</title>
        <authorList>
            <person name="Monk J.M."/>
        </authorList>
    </citation>
    <scope>NUCLEOTIDE SEQUENCE</scope>
    <source>
        <strain evidence="8">17633</strain>
    </source>
</reference>
<dbReference type="InterPro" id="IPR002197">
    <property type="entry name" value="HTH_Fis"/>
</dbReference>
<comment type="caution">
    <text evidence="8">The sequence shown here is derived from an EMBL/GenBank/DDBJ whole genome shotgun (WGS) entry which is preliminary data.</text>
</comment>
<evidence type="ECO:0000256" key="1">
    <source>
        <dbReference type="ARBA" id="ARBA00022741"/>
    </source>
</evidence>
<evidence type="ECO:0000256" key="6">
    <source>
        <dbReference type="SAM" id="MobiDB-lite"/>
    </source>
</evidence>
<dbReference type="Pfam" id="PF01590">
    <property type="entry name" value="GAF"/>
    <property type="match status" value="1"/>
</dbReference>
<feature type="compositionally biased region" description="Polar residues" evidence="6">
    <location>
        <begin position="1"/>
        <end position="14"/>
    </location>
</feature>
<dbReference type="InterPro" id="IPR058031">
    <property type="entry name" value="AAA_lid_NorR"/>
</dbReference>
<dbReference type="SUPFAM" id="SSF52540">
    <property type="entry name" value="P-loop containing nucleoside triphosphate hydrolases"/>
    <property type="match status" value="1"/>
</dbReference>
<feature type="domain" description="Sigma-54 factor interaction" evidence="7">
    <location>
        <begin position="331"/>
        <end position="556"/>
    </location>
</feature>
<dbReference type="GO" id="GO:0043565">
    <property type="term" value="F:sequence-specific DNA binding"/>
    <property type="evidence" value="ECO:0007669"/>
    <property type="project" value="InterPro"/>
</dbReference>
<keyword evidence="3" id="KW-0805">Transcription regulation</keyword>
<dbReference type="Gene3D" id="1.10.8.60">
    <property type="match status" value="1"/>
</dbReference>
<evidence type="ECO:0000259" key="7">
    <source>
        <dbReference type="PROSITE" id="PS50045"/>
    </source>
</evidence>
<dbReference type="SUPFAM" id="SSF55785">
    <property type="entry name" value="PYP-like sensor domain (PAS domain)"/>
    <property type="match status" value="1"/>
</dbReference>
<name>A0A9X4HY09_9PSED</name>
<dbReference type="CDD" id="cd00009">
    <property type="entry name" value="AAA"/>
    <property type="match status" value="1"/>
</dbReference>